<reference evidence="2 3" key="1">
    <citation type="submission" date="2019-04" db="EMBL/GenBank/DDBJ databases">
        <authorList>
            <consortium name="DOE Joint Genome Institute"/>
            <person name="Mondo S."/>
            <person name="Kjaerbolling I."/>
            <person name="Vesth T."/>
            <person name="Frisvad J.C."/>
            <person name="Nybo J.L."/>
            <person name="Theobald S."/>
            <person name="Kildgaard S."/>
            <person name="Isbrandt T."/>
            <person name="Kuo A."/>
            <person name="Sato A."/>
            <person name="Lyhne E.K."/>
            <person name="Kogle M.E."/>
            <person name="Wiebenga A."/>
            <person name="Kun R.S."/>
            <person name="Lubbers R.J."/>
            <person name="Makela M.R."/>
            <person name="Barry K."/>
            <person name="Chovatia M."/>
            <person name="Clum A."/>
            <person name="Daum C."/>
            <person name="Haridas S."/>
            <person name="He G."/>
            <person name="LaButti K."/>
            <person name="Lipzen A."/>
            <person name="Riley R."/>
            <person name="Salamov A."/>
            <person name="Simmons B.A."/>
            <person name="Magnuson J.K."/>
            <person name="Henrissat B."/>
            <person name="Mortensen U.H."/>
            <person name="Larsen T.O."/>
            <person name="Devries R.P."/>
            <person name="Grigoriev I.V."/>
            <person name="Machida M."/>
            <person name="Baker S.E."/>
            <person name="Andersen M.R."/>
            <person name="Cantor M.N."/>
            <person name="Hua S.X."/>
        </authorList>
    </citation>
    <scope>NUCLEOTIDE SEQUENCE [LARGE SCALE GENOMIC DNA]</scope>
    <source>
        <strain evidence="2 3">CBS 119388</strain>
    </source>
</reference>
<evidence type="ECO:0000256" key="1">
    <source>
        <dbReference type="SAM" id="Phobius"/>
    </source>
</evidence>
<keyword evidence="3" id="KW-1185">Reference proteome</keyword>
<evidence type="ECO:0000313" key="2">
    <source>
        <dbReference type="EMBL" id="KAE8401938.1"/>
    </source>
</evidence>
<gene>
    <name evidence="2" type="ORF">BDV37DRAFT_253644</name>
</gene>
<name>A0A5N7D854_9EURO</name>
<keyword evidence="1" id="KW-0812">Transmembrane</keyword>
<accession>A0A5N7D854</accession>
<dbReference type="RefSeq" id="XP_031939257.1">
    <property type="nucleotide sequence ID" value="XM_032082556.1"/>
</dbReference>
<keyword evidence="1" id="KW-0472">Membrane</keyword>
<dbReference type="EMBL" id="ML736794">
    <property type="protein sequence ID" value="KAE8401938.1"/>
    <property type="molecule type" value="Genomic_DNA"/>
</dbReference>
<sequence>MTRIDGRGVGLVWWILGGLTSTYIARALSELAFFAWDHTKWRNHNQWRKLLIPRSYY</sequence>
<organism evidence="2 3">
    <name type="scientific">Aspergillus pseudonomiae</name>
    <dbReference type="NCBI Taxonomy" id="1506151"/>
    <lineage>
        <taxon>Eukaryota</taxon>
        <taxon>Fungi</taxon>
        <taxon>Dikarya</taxon>
        <taxon>Ascomycota</taxon>
        <taxon>Pezizomycotina</taxon>
        <taxon>Eurotiomycetes</taxon>
        <taxon>Eurotiomycetidae</taxon>
        <taxon>Eurotiales</taxon>
        <taxon>Aspergillaceae</taxon>
        <taxon>Aspergillus</taxon>
        <taxon>Aspergillus subgen. Circumdati</taxon>
    </lineage>
</organism>
<evidence type="ECO:0000313" key="3">
    <source>
        <dbReference type="Proteomes" id="UP000325579"/>
    </source>
</evidence>
<dbReference type="Proteomes" id="UP000325579">
    <property type="component" value="Unassembled WGS sequence"/>
</dbReference>
<protein>
    <submittedName>
        <fullName evidence="2">Uncharacterized protein</fullName>
    </submittedName>
</protein>
<keyword evidence="1" id="KW-1133">Transmembrane helix</keyword>
<dbReference type="GeneID" id="43667247"/>
<feature type="transmembrane region" description="Helical" evidence="1">
    <location>
        <begin position="12"/>
        <end position="36"/>
    </location>
</feature>
<dbReference type="AlphaFoldDB" id="A0A5N7D854"/>
<proteinExistence type="predicted"/>
<dbReference type="OrthoDB" id="2161780at2759"/>